<evidence type="ECO:0000256" key="2">
    <source>
        <dbReference type="ARBA" id="ARBA00006164"/>
    </source>
</evidence>
<feature type="compositionally biased region" description="Basic and acidic residues" evidence="8">
    <location>
        <begin position="219"/>
        <end position="230"/>
    </location>
</feature>
<proteinExistence type="inferred from homology"/>
<sequence>MEQYGNATTFNVENVLRQNILSSEYYNKTCGELISWEDVVDEIYENVDHVEPWMSGNARGPSTAFCLLYRLFEMKLNVKQVKDLLDHKDSPYIRAVGFLYLRYVADPKTLWGWVQRYIQDGEVFSPSGSQGKSITVGEFLRDILLEQYYFETIFPRIPKKVSDDIIAELSNRGLPAKAKGNAGQGGADRRGVEDGNRRPASVKASLSVAMGQRAPNRAGAREEGRGKDPSMGRNAIIDNVRGGGGRDLSRRGSRSPPAGYGRKRSRSPPVGYGRKASRSPPSYSRRDSEDRDSGRDCSRDDGRGREDRDRYRNDRGGRQERSRDERDRYRDERGSRDERGREDKGHREHRPRSRSRGPKEKEERGRDTRDVFRDRAVG</sequence>
<dbReference type="InterPro" id="IPR005037">
    <property type="entry name" value="PRP38"/>
</dbReference>
<comment type="function">
    <text evidence="7">Required for pre-mRNA splicing.</text>
</comment>
<evidence type="ECO:0000256" key="7">
    <source>
        <dbReference type="RuleBase" id="RU367025"/>
    </source>
</evidence>
<comment type="subcellular location">
    <subcellularLocation>
        <location evidence="1 7">Nucleus</location>
    </subcellularLocation>
</comment>
<dbReference type="EMBL" id="BEGY01000100">
    <property type="protein sequence ID" value="GAX83496.1"/>
    <property type="molecule type" value="Genomic_DNA"/>
</dbReference>
<organism evidence="9 10">
    <name type="scientific">Chlamydomonas eustigma</name>
    <dbReference type="NCBI Taxonomy" id="1157962"/>
    <lineage>
        <taxon>Eukaryota</taxon>
        <taxon>Viridiplantae</taxon>
        <taxon>Chlorophyta</taxon>
        <taxon>core chlorophytes</taxon>
        <taxon>Chlorophyceae</taxon>
        <taxon>CS clade</taxon>
        <taxon>Chlamydomonadales</taxon>
        <taxon>Chlamydomonadaceae</taxon>
        <taxon>Chlamydomonas</taxon>
    </lineage>
</organism>
<name>A0A250XKE9_9CHLO</name>
<protein>
    <recommendedName>
        <fullName evidence="7">Pre-mRNA-splicing factor 38</fullName>
    </recommendedName>
</protein>
<gene>
    <name evidence="9" type="ORF">CEUSTIGMA_g10921.t1</name>
</gene>
<keyword evidence="3 7" id="KW-0507">mRNA processing</keyword>
<reference evidence="9 10" key="1">
    <citation type="submission" date="2017-08" db="EMBL/GenBank/DDBJ databases">
        <title>Acidophilic green algal genome provides insights into adaptation to an acidic environment.</title>
        <authorList>
            <person name="Hirooka S."/>
            <person name="Hirose Y."/>
            <person name="Kanesaki Y."/>
            <person name="Higuchi S."/>
            <person name="Fujiwara T."/>
            <person name="Onuma R."/>
            <person name="Era A."/>
            <person name="Ohbayashi R."/>
            <person name="Uzuka A."/>
            <person name="Nozaki H."/>
            <person name="Yoshikawa H."/>
            <person name="Miyagishima S.Y."/>
        </authorList>
    </citation>
    <scope>NUCLEOTIDE SEQUENCE [LARGE SCALE GENOMIC DNA]</scope>
    <source>
        <strain evidence="9 10">NIES-2499</strain>
    </source>
</reference>
<dbReference type="GO" id="GO:0000398">
    <property type="term" value="P:mRNA splicing, via spliceosome"/>
    <property type="evidence" value="ECO:0007669"/>
    <property type="project" value="UniProtKB-UniRule"/>
</dbReference>
<dbReference type="PANTHER" id="PTHR23142">
    <property type="entry name" value="PRE-MRNA-SPLICING FACTOR 38A-RELATED"/>
    <property type="match status" value="1"/>
</dbReference>
<comment type="similarity">
    <text evidence="2 7">Belongs to the PRP38 family.</text>
</comment>
<feature type="compositionally biased region" description="Basic and acidic residues" evidence="8">
    <location>
        <begin position="187"/>
        <end position="197"/>
    </location>
</feature>
<evidence type="ECO:0000256" key="6">
    <source>
        <dbReference type="ARBA" id="ARBA00023242"/>
    </source>
</evidence>
<accession>A0A250XKE9</accession>
<feature type="compositionally biased region" description="Basic residues" evidence="8">
    <location>
        <begin position="347"/>
        <end position="356"/>
    </location>
</feature>
<evidence type="ECO:0000256" key="4">
    <source>
        <dbReference type="ARBA" id="ARBA00022728"/>
    </source>
</evidence>
<evidence type="ECO:0000256" key="5">
    <source>
        <dbReference type="ARBA" id="ARBA00023187"/>
    </source>
</evidence>
<keyword evidence="6 7" id="KW-0539">Nucleus</keyword>
<dbReference type="Pfam" id="PF03371">
    <property type="entry name" value="PRP38"/>
    <property type="match status" value="1"/>
</dbReference>
<feature type="compositionally biased region" description="Basic and acidic residues" evidence="8">
    <location>
        <begin position="357"/>
        <end position="378"/>
    </location>
</feature>
<evidence type="ECO:0000256" key="3">
    <source>
        <dbReference type="ARBA" id="ARBA00022664"/>
    </source>
</evidence>
<keyword evidence="10" id="KW-1185">Reference proteome</keyword>
<dbReference type="OrthoDB" id="3881at2759"/>
<dbReference type="Proteomes" id="UP000232323">
    <property type="component" value="Unassembled WGS sequence"/>
</dbReference>
<evidence type="ECO:0000256" key="8">
    <source>
        <dbReference type="SAM" id="MobiDB-lite"/>
    </source>
</evidence>
<dbReference type="STRING" id="1157962.A0A250XKE9"/>
<evidence type="ECO:0000256" key="1">
    <source>
        <dbReference type="ARBA" id="ARBA00004123"/>
    </source>
</evidence>
<evidence type="ECO:0000313" key="10">
    <source>
        <dbReference type="Proteomes" id="UP000232323"/>
    </source>
</evidence>
<dbReference type="GO" id="GO:0005681">
    <property type="term" value="C:spliceosomal complex"/>
    <property type="evidence" value="ECO:0007669"/>
    <property type="project" value="UniProtKB-KW"/>
</dbReference>
<keyword evidence="4 7" id="KW-0747">Spliceosome</keyword>
<dbReference type="AlphaFoldDB" id="A0A250XKE9"/>
<feature type="compositionally biased region" description="Basic and acidic residues" evidence="8">
    <location>
        <begin position="284"/>
        <end position="346"/>
    </location>
</feature>
<feature type="region of interest" description="Disordered" evidence="8">
    <location>
        <begin position="176"/>
        <end position="378"/>
    </location>
</feature>
<comment type="caution">
    <text evidence="9">The sequence shown here is derived from an EMBL/GenBank/DDBJ whole genome shotgun (WGS) entry which is preliminary data.</text>
</comment>
<keyword evidence="5 7" id="KW-0508">mRNA splicing</keyword>
<evidence type="ECO:0000313" key="9">
    <source>
        <dbReference type="EMBL" id="GAX83496.1"/>
    </source>
</evidence>